<dbReference type="SMART" id="SM00267">
    <property type="entry name" value="GGDEF"/>
    <property type="match status" value="1"/>
</dbReference>
<organism evidence="6 7">
    <name type="scientific">Plasticicumulans lactativorans</name>
    <dbReference type="NCBI Taxonomy" id="1133106"/>
    <lineage>
        <taxon>Bacteria</taxon>
        <taxon>Pseudomonadati</taxon>
        <taxon>Pseudomonadota</taxon>
        <taxon>Gammaproteobacteria</taxon>
        <taxon>Candidatus Competibacteraceae</taxon>
        <taxon>Plasticicumulans</taxon>
    </lineage>
</organism>
<dbReference type="InterPro" id="IPR000014">
    <property type="entry name" value="PAS"/>
</dbReference>
<dbReference type="PANTHER" id="PTHR44757:SF2">
    <property type="entry name" value="BIOFILM ARCHITECTURE MAINTENANCE PROTEIN MBAA"/>
    <property type="match status" value="1"/>
</dbReference>
<feature type="domain" description="PAS" evidence="2">
    <location>
        <begin position="253"/>
        <end position="325"/>
    </location>
</feature>
<dbReference type="InterPro" id="IPR029787">
    <property type="entry name" value="Nucleotide_cyclase"/>
</dbReference>
<feature type="domain" description="PAS" evidence="2">
    <location>
        <begin position="386"/>
        <end position="424"/>
    </location>
</feature>
<name>A0A4R2LL41_9GAMM</name>
<comment type="caution">
    <text evidence="6">The sequence shown here is derived from an EMBL/GenBank/DDBJ whole genome shotgun (WGS) entry which is preliminary data.</text>
</comment>
<dbReference type="SMART" id="SM00086">
    <property type="entry name" value="PAC"/>
    <property type="match status" value="2"/>
</dbReference>
<dbReference type="OrthoDB" id="9804951at2"/>
<dbReference type="GO" id="GO:0003824">
    <property type="term" value="F:catalytic activity"/>
    <property type="evidence" value="ECO:0007669"/>
    <property type="project" value="UniProtKB-ARBA"/>
</dbReference>
<keyword evidence="7" id="KW-1185">Reference proteome</keyword>
<dbReference type="InterPro" id="IPR013767">
    <property type="entry name" value="PAS_fold"/>
</dbReference>
<feature type="domain" description="PAC" evidence="3">
    <location>
        <begin position="330"/>
        <end position="382"/>
    </location>
</feature>
<dbReference type="CDD" id="cd01948">
    <property type="entry name" value="EAL"/>
    <property type="match status" value="1"/>
</dbReference>
<dbReference type="PROSITE" id="PS50112">
    <property type="entry name" value="PAS"/>
    <property type="match status" value="2"/>
</dbReference>
<dbReference type="InterPro" id="IPR001610">
    <property type="entry name" value="PAC"/>
</dbReference>
<evidence type="ECO:0000256" key="1">
    <source>
        <dbReference type="ARBA" id="ARBA00001946"/>
    </source>
</evidence>
<dbReference type="SUPFAM" id="SSF141868">
    <property type="entry name" value="EAL domain-like"/>
    <property type="match status" value="1"/>
</dbReference>
<dbReference type="Pfam" id="PF00563">
    <property type="entry name" value="EAL"/>
    <property type="match status" value="1"/>
</dbReference>
<dbReference type="PROSITE" id="PS50883">
    <property type="entry name" value="EAL"/>
    <property type="match status" value="1"/>
</dbReference>
<dbReference type="RefSeq" id="WP_132544078.1">
    <property type="nucleotide sequence ID" value="NZ_SLWY01000016.1"/>
</dbReference>
<sequence length="932" mass="101496">MNAHVLRTPEGHYTLAALDAFAWMLTPVWLLDPDAPGIVWANPAALELWGAPHLDALRARDVSAPDAATRLRLDRAMAEIRAGRSCAEPWTFYRDGQPLHVVANLTGVVLVDGRLGVLHEARPVAGEAAQPLTLRSVEALRHTPVVIAMFDADGHLLMQNAAAQQAFGVVPEHVPGQLAARCARPHDAARLLASVADGEHFCAELPLHTLDGPRWHRVKADAAVDPVSGARAVLVSAQDTHELHLARGELAASEARLRALLEGVAAVIWELELPSHRIGYVSPQIEQATGFPAAAWQDNAFWISRVHPDDRARVVAATHARLAPSDSTDGALEYRVVRADGDVVWWKDHYRVLRDADGRPTRVLGFTVDISERVAAEERLRVAQVVFDHAAEGIMATDADNRIRYVNPAFEAITGYRADEVLGRPPSLLRSGTHDAAFYAGMWSALHRDGSWSGELWNRRKNGERYAQHMTVSVVPGHVDSRMRYLALIADVTERKQQAEALRYQALHDALTGLPNRKLFHDRLVQNVRAARRDGRRFALIGLDLDGFKRVNDTLGHEAGDHLLIEVAARLAACVRTTDTVCRMGGDEFNVLLREIETSRDAESVAAKLVASLAAPFELDGHRVRIGASLGIAQFPDDGDDEEALLRHADTALYRVKQEGRGGYAFYTAAMGREARLRATLEAELREALRDDALQLALQPVIDLDDGSLRGAEALARWTRANGRAVSPGRFVAIAETSGLIQPLTEAVLSRALALLERWRAHLPADFRLSVNLSPVLFEHGEAARLPARLLAGREALARHLSFEIPERALLTADDRVQAQLEALHASGAWIAIDGVGTGPAPLAGLRRAPVDELKIDRAVIDEAAADAVGRRLLDALLALGGALGLTVIAQGVETLAQADLLRARGCRYGQGFGLARPQSAESLFSRLTEEA</sequence>
<dbReference type="InterPro" id="IPR035965">
    <property type="entry name" value="PAS-like_dom_sf"/>
</dbReference>
<gene>
    <name evidence="6" type="ORF">EV699_11620</name>
</gene>
<dbReference type="Pfam" id="PF00989">
    <property type="entry name" value="PAS"/>
    <property type="match status" value="1"/>
</dbReference>
<dbReference type="InterPro" id="IPR000700">
    <property type="entry name" value="PAS-assoc_C"/>
</dbReference>
<dbReference type="Pfam" id="PF08448">
    <property type="entry name" value="PAS_4"/>
    <property type="match status" value="1"/>
</dbReference>
<dbReference type="Pfam" id="PF13188">
    <property type="entry name" value="PAS_8"/>
    <property type="match status" value="1"/>
</dbReference>
<dbReference type="NCBIfam" id="TIGR00229">
    <property type="entry name" value="sensory_box"/>
    <property type="match status" value="2"/>
</dbReference>
<dbReference type="InterPro" id="IPR052155">
    <property type="entry name" value="Biofilm_reg_signaling"/>
</dbReference>
<dbReference type="InterPro" id="IPR013655">
    <property type="entry name" value="PAS_fold_3"/>
</dbReference>
<dbReference type="Pfam" id="PF00990">
    <property type="entry name" value="GGDEF"/>
    <property type="match status" value="1"/>
</dbReference>
<evidence type="ECO:0000259" key="3">
    <source>
        <dbReference type="PROSITE" id="PS50113"/>
    </source>
</evidence>
<dbReference type="Proteomes" id="UP000295765">
    <property type="component" value="Unassembled WGS sequence"/>
</dbReference>
<evidence type="ECO:0000313" key="6">
    <source>
        <dbReference type="EMBL" id="TCO80115.1"/>
    </source>
</evidence>
<dbReference type="SMART" id="SM00052">
    <property type="entry name" value="EAL"/>
    <property type="match status" value="1"/>
</dbReference>
<evidence type="ECO:0000259" key="2">
    <source>
        <dbReference type="PROSITE" id="PS50112"/>
    </source>
</evidence>
<evidence type="ECO:0000259" key="5">
    <source>
        <dbReference type="PROSITE" id="PS50887"/>
    </source>
</evidence>
<accession>A0A4R2LL41</accession>
<comment type="cofactor">
    <cofactor evidence="1">
        <name>Mg(2+)</name>
        <dbReference type="ChEBI" id="CHEBI:18420"/>
    </cofactor>
</comment>
<dbReference type="PROSITE" id="PS50113">
    <property type="entry name" value="PAC"/>
    <property type="match status" value="2"/>
</dbReference>
<dbReference type="NCBIfam" id="TIGR00254">
    <property type="entry name" value="GGDEF"/>
    <property type="match status" value="1"/>
</dbReference>
<dbReference type="EMBL" id="SLWY01000016">
    <property type="protein sequence ID" value="TCO80115.1"/>
    <property type="molecule type" value="Genomic_DNA"/>
</dbReference>
<dbReference type="CDD" id="cd01949">
    <property type="entry name" value="GGDEF"/>
    <property type="match status" value="1"/>
</dbReference>
<dbReference type="InterPro" id="IPR035919">
    <property type="entry name" value="EAL_sf"/>
</dbReference>
<dbReference type="GO" id="GO:0006355">
    <property type="term" value="P:regulation of DNA-templated transcription"/>
    <property type="evidence" value="ECO:0007669"/>
    <property type="project" value="InterPro"/>
</dbReference>
<dbReference type="InterPro" id="IPR000160">
    <property type="entry name" value="GGDEF_dom"/>
</dbReference>
<dbReference type="PROSITE" id="PS50887">
    <property type="entry name" value="GGDEF"/>
    <property type="match status" value="1"/>
</dbReference>
<protein>
    <submittedName>
        <fullName evidence="6">PAS domain S-box-containing protein/diguanylate cyclase (GGDEF)-like protein</fullName>
    </submittedName>
</protein>
<dbReference type="Gene3D" id="3.20.20.450">
    <property type="entry name" value="EAL domain"/>
    <property type="match status" value="1"/>
</dbReference>
<dbReference type="Gene3D" id="3.30.70.270">
    <property type="match status" value="1"/>
</dbReference>
<evidence type="ECO:0000259" key="4">
    <source>
        <dbReference type="PROSITE" id="PS50883"/>
    </source>
</evidence>
<dbReference type="InterPro" id="IPR001633">
    <property type="entry name" value="EAL_dom"/>
</dbReference>
<dbReference type="CDD" id="cd00130">
    <property type="entry name" value="PAS"/>
    <property type="match status" value="2"/>
</dbReference>
<dbReference type="FunFam" id="3.30.70.270:FF:000001">
    <property type="entry name" value="Diguanylate cyclase domain protein"/>
    <property type="match status" value="1"/>
</dbReference>
<dbReference type="SUPFAM" id="SSF55073">
    <property type="entry name" value="Nucleotide cyclase"/>
    <property type="match status" value="1"/>
</dbReference>
<dbReference type="SMART" id="SM00091">
    <property type="entry name" value="PAS"/>
    <property type="match status" value="4"/>
</dbReference>
<dbReference type="InterPro" id="IPR013656">
    <property type="entry name" value="PAS_4"/>
</dbReference>
<feature type="domain" description="GGDEF" evidence="5">
    <location>
        <begin position="536"/>
        <end position="669"/>
    </location>
</feature>
<dbReference type="SUPFAM" id="SSF55785">
    <property type="entry name" value="PYP-like sensor domain (PAS domain)"/>
    <property type="match status" value="4"/>
</dbReference>
<feature type="domain" description="PAC" evidence="3">
    <location>
        <begin position="452"/>
        <end position="504"/>
    </location>
</feature>
<dbReference type="Pfam" id="PF08447">
    <property type="entry name" value="PAS_3"/>
    <property type="match status" value="1"/>
</dbReference>
<dbReference type="Gene3D" id="3.30.450.20">
    <property type="entry name" value="PAS domain"/>
    <property type="match status" value="3"/>
</dbReference>
<feature type="domain" description="EAL" evidence="4">
    <location>
        <begin position="678"/>
        <end position="932"/>
    </location>
</feature>
<proteinExistence type="predicted"/>
<dbReference type="InterPro" id="IPR043128">
    <property type="entry name" value="Rev_trsase/Diguanyl_cyclase"/>
</dbReference>
<dbReference type="AlphaFoldDB" id="A0A4R2LL41"/>
<dbReference type="PANTHER" id="PTHR44757">
    <property type="entry name" value="DIGUANYLATE CYCLASE DGCP"/>
    <property type="match status" value="1"/>
</dbReference>
<reference evidence="6 7" key="1">
    <citation type="submission" date="2019-03" db="EMBL/GenBank/DDBJ databases">
        <title>Genomic Encyclopedia of Type Strains, Phase IV (KMG-IV): sequencing the most valuable type-strain genomes for metagenomic binning, comparative biology and taxonomic classification.</title>
        <authorList>
            <person name="Goeker M."/>
        </authorList>
    </citation>
    <scope>NUCLEOTIDE SEQUENCE [LARGE SCALE GENOMIC DNA]</scope>
    <source>
        <strain evidence="6 7">DSM 25287</strain>
    </source>
</reference>
<evidence type="ECO:0000313" key="7">
    <source>
        <dbReference type="Proteomes" id="UP000295765"/>
    </source>
</evidence>